<dbReference type="RefSeq" id="WP_187564692.1">
    <property type="nucleotide sequence ID" value="NZ_JACGWS010000024.1"/>
</dbReference>
<gene>
    <name evidence="1" type="ORF">H2O64_23480</name>
</gene>
<evidence type="ECO:0008006" key="3">
    <source>
        <dbReference type="Google" id="ProtNLM"/>
    </source>
</evidence>
<sequence length="649" mass="74857">MKEIAQLKQSHSSVNSAIDSCEILLEKLKDAKTAINSEELLRTLLFQLDLYTIHSDENLLKSVHEFMEYYHENCQKSDDDYAFGTGKLGFLYVATRLFEIEKDRHFLDKAIVLIEERINNFIISPYTNNSIHSGRSGSLLVLNYYEDVTNDPKAKIWIKALLQQLISQGQFSDKGVFWEDRVEKLHGLLNFEYGNAGIGYTFLKLGNRYKNDDFLTLAKQIYKHQCQFWNADLGWKATKKGIASAPTYKAALKAIQEENSTYFEPLLHNIFIQVGVTKFSLHLWKTVQDDALKSAVIKYLANCKEVYLNSKAQLSIKKALMLGTLFLEAAKILEDNQYLTEAKEIADFIKNKEVEETKNDFDFCVLKIKIGHFQLALENPLIDNSLVPTCDVEAKNNTEKLLNLDVKENLLKNTFNRTLTFLKTIDENLITEYLAQPIKDKAVFDFILFIKKKLSGFPPIQKKQLSEILKLEISRYNLKKGIQNYAHLEAKNIHAYQTVQALFNKPDEELGTTVLQINKNAKMLTTDWNWEVKQGVFSVDSIQNEASKANVFLLPYYKNIVTEYWQNPYNIVLNHFENQTEITAAITQMKQFYIAKDKIYIDKFCQYIMAESTYALQHLDTIILNIIKEYMAIGLLEIVPNAAKITLEK</sequence>
<accession>A0ABR7QGE5</accession>
<dbReference type="EMBL" id="JACGWS010000024">
    <property type="protein sequence ID" value="MBC8757650.1"/>
    <property type="molecule type" value="Genomic_DNA"/>
</dbReference>
<dbReference type="InterPro" id="IPR007822">
    <property type="entry name" value="LANC-like"/>
</dbReference>
<dbReference type="Proteomes" id="UP000619238">
    <property type="component" value="Unassembled WGS sequence"/>
</dbReference>
<name>A0ABR7QGE5_9FLAO</name>
<proteinExistence type="predicted"/>
<reference evidence="1 2" key="1">
    <citation type="submission" date="2020-07" db="EMBL/GenBank/DDBJ databases">
        <title>Description of Kordia aestuariivivens sp. nov., isolated from a tidal flat.</title>
        <authorList>
            <person name="Park S."/>
            <person name="Yoon J.-H."/>
        </authorList>
    </citation>
    <scope>NUCLEOTIDE SEQUENCE [LARGE SCALE GENOMIC DNA]</scope>
    <source>
        <strain evidence="1 2">YSTF-M3</strain>
    </source>
</reference>
<organism evidence="1 2">
    <name type="scientific">Kordia aestuariivivens</name>
    <dbReference type="NCBI Taxonomy" id="2759037"/>
    <lineage>
        <taxon>Bacteria</taxon>
        <taxon>Pseudomonadati</taxon>
        <taxon>Bacteroidota</taxon>
        <taxon>Flavobacteriia</taxon>
        <taxon>Flavobacteriales</taxon>
        <taxon>Flavobacteriaceae</taxon>
        <taxon>Kordia</taxon>
    </lineage>
</organism>
<dbReference type="Gene3D" id="1.50.10.10">
    <property type="match status" value="1"/>
</dbReference>
<keyword evidence="2" id="KW-1185">Reference proteome</keyword>
<evidence type="ECO:0000313" key="1">
    <source>
        <dbReference type="EMBL" id="MBC8757650.1"/>
    </source>
</evidence>
<comment type="caution">
    <text evidence="1">The sequence shown here is derived from an EMBL/GenBank/DDBJ whole genome shotgun (WGS) entry which is preliminary data.</text>
</comment>
<dbReference type="SUPFAM" id="SSF158745">
    <property type="entry name" value="LanC-like"/>
    <property type="match status" value="1"/>
</dbReference>
<dbReference type="Pfam" id="PF05147">
    <property type="entry name" value="LANC_like"/>
    <property type="match status" value="1"/>
</dbReference>
<dbReference type="InterPro" id="IPR012341">
    <property type="entry name" value="6hp_glycosidase-like_sf"/>
</dbReference>
<evidence type="ECO:0000313" key="2">
    <source>
        <dbReference type="Proteomes" id="UP000619238"/>
    </source>
</evidence>
<protein>
    <recommendedName>
        <fullName evidence="3">Lanthionine synthetase C-like protein</fullName>
    </recommendedName>
</protein>